<accession>A0ABS5QX58</accession>
<proteinExistence type="predicted"/>
<organism evidence="1 2">
    <name type="scientific">Fructobacillus parabroussonetiae</name>
    <dbReference type="NCBI Taxonomy" id="2713174"/>
    <lineage>
        <taxon>Bacteria</taxon>
        <taxon>Bacillati</taxon>
        <taxon>Bacillota</taxon>
        <taxon>Bacilli</taxon>
        <taxon>Lactobacillales</taxon>
        <taxon>Lactobacillaceae</taxon>
        <taxon>Fructobacillus</taxon>
    </lineage>
</organism>
<reference evidence="1 2" key="1">
    <citation type="submission" date="2020-02" db="EMBL/GenBank/DDBJ databases">
        <title>Fructobacillus sp. isolated from paper mulberry of Taiwan.</title>
        <authorList>
            <person name="Lin S.-T."/>
        </authorList>
    </citation>
    <scope>NUCLEOTIDE SEQUENCE [LARGE SCALE GENOMIC DNA]</scope>
    <source>
        <strain evidence="1 2">S1-1</strain>
    </source>
</reference>
<evidence type="ECO:0000313" key="1">
    <source>
        <dbReference type="EMBL" id="MBS9337160.1"/>
    </source>
</evidence>
<protein>
    <recommendedName>
        <fullName evidence="3">Phage protein</fullName>
    </recommendedName>
</protein>
<keyword evidence="2" id="KW-1185">Reference proteome</keyword>
<dbReference type="Proteomes" id="UP001519503">
    <property type="component" value="Unassembled WGS sequence"/>
</dbReference>
<dbReference type="EMBL" id="JAAMFL010000003">
    <property type="protein sequence ID" value="MBS9337160.1"/>
    <property type="molecule type" value="Genomic_DNA"/>
</dbReference>
<comment type="caution">
    <text evidence="1">The sequence shown here is derived from an EMBL/GenBank/DDBJ whole genome shotgun (WGS) entry which is preliminary data.</text>
</comment>
<sequence>MTKLHEMKGMQVPEFTQEEFLKKITRDDLIDFVKMMDEQERWAEKYEKEHRF</sequence>
<dbReference type="RefSeq" id="WP_213820822.1">
    <property type="nucleotide sequence ID" value="NZ_JAAMFL010000003.1"/>
</dbReference>
<name>A0ABS5QX58_9LACO</name>
<gene>
    <name evidence="1" type="ORF">G6R30_01595</name>
</gene>
<evidence type="ECO:0000313" key="2">
    <source>
        <dbReference type="Proteomes" id="UP001519503"/>
    </source>
</evidence>
<evidence type="ECO:0008006" key="3">
    <source>
        <dbReference type="Google" id="ProtNLM"/>
    </source>
</evidence>